<dbReference type="GO" id="GO:0005886">
    <property type="term" value="C:plasma membrane"/>
    <property type="evidence" value="ECO:0007669"/>
    <property type="project" value="TreeGrafter"/>
</dbReference>
<name>A0A7C5M433_UNCW3</name>
<evidence type="ECO:0000256" key="7">
    <source>
        <dbReference type="ARBA" id="ARBA00022989"/>
    </source>
</evidence>
<evidence type="ECO:0000256" key="16">
    <source>
        <dbReference type="SAM" id="Phobius"/>
    </source>
</evidence>
<evidence type="ECO:0000256" key="11">
    <source>
        <dbReference type="ARBA" id="ARBA00038053"/>
    </source>
</evidence>
<sequence length="372" mass="41234">MYISTGSGRSQKKIDLLLLTVVIILSVFGIIAVYSSSYYSLEFYGLSRMQKVFDHIIRLLLGLILMFIFMVIPSRYYKKYAPYVFSVSIFFLLLLIPFGRKVLGAKRWLPLGPINFQPSEFAKFALIFFLASLIARNRRRIKKLKFFFILTAPIAIVFLLTLIQPSVSMATLILITSFSLIFVAGARISHMLLPVVLSAVIGFGVYSASPETFSHVKERIRSFKKGDSYQSLQAKIAIAEGKLLGEGLGKSKQKYFYLPQAQEDFIYSIFCEETGFAGGATVIFLFLIFIIRGFKIAETLIKHKLFEGLLAFGITFMIGIYALAHIAVNLGLGPTTGLPLPFISFGGTSLLINLSATGVLLGLSSQAGELAE</sequence>
<feature type="transmembrane region" description="Helical" evidence="16">
    <location>
        <begin position="340"/>
        <end position="363"/>
    </location>
</feature>
<evidence type="ECO:0000256" key="15">
    <source>
        <dbReference type="ARBA" id="ARBA00049902"/>
    </source>
</evidence>
<dbReference type="EC" id="2.4.99.28" evidence="14"/>
<dbReference type="PANTHER" id="PTHR30474">
    <property type="entry name" value="CELL CYCLE PROTEIN"/>
    <property type="match status" value="1"/>
</dbReference>
<keyword evidence="17" id="KW-0132">Cell division</keyword>
<dbReference type="PANTHER" id="PTHR30474:SF2">
    <property type="entry name" value="PEPTIDOGLYCAN GLYCOSYLTRANSFERASE FTSW-RELATED"/>
    <property type="match status" value="1"/>
</dbReference>
<feature type="transmembrane region" description="Helical" evidence="16">
    <location>
        <begin position="80"/>
        <end position="98"/>
    </location>
</feature>
<feature type="transmembrane region" description="Helical" evidence="16">
    <location>
        <begin position="118"/>
        <end position="134"/>
    </location>
</feature>
<evidence type="ECO:0000256" key="6">
    <source>
        <dbReference type="ARBA" id="ARBA00022984"/>
    </source>
</evidence>
<feature type="transmembrane region" description="Helical" evidence="16">
    <location>
        <begin position="306"/>
        <end position="328"/>
    </location>
</feature>
<reference evidence="17" key="1">
    <citation type="journal article" date="2020" name="mSystems">
        <title>Genome- and Community-Level Interaction Insights into Carbon Utilization and Element Cycling Functions of Hydrothermarchaeota in Hydrothermal Sediment.</title>
        <authorList>
            <person name="Zhou Z."/>
            <person name="Liu Y."/>
            <person name="Xu W."/>
            <person name="Pan J."/>
            <person name="Luo Z.H."/>
            <person name="Li M."/>
        </authorList>
    </citation>
    <scope>NUCLEOTIDE SEQUENCE [LARGE SCALE GENOMIC DNA]</scope>
    <source>
        <strain evidence="17">HyVt-94</strain>
    </source>
</reference>
<comment type="subcellular location">
    <subcellularLocation>
        <location evidence="1">Membrane</location>
        <topology evidence="1">Multi-pass membrane protein</topology>
    </subcellularLocation>
</comment>
<feature type="transmembrane region" description="Helical" evidence="16">
    <location>
        <begin position="191"/>
        <end position="209"/>
    </location>
</feature>
<dbReference type="Pfam" id="PF01098">
    <property type="entry name" value="FTSW_RODA_SPOVE"/>
    <property type="match status" value="1"/>
</dbReference>
<dbReference type="InterPro" id="IPR001182">
    <property type="entry name" value="FtsW/RodA"/>
</dbReference>
<dbReference type="Proteomes" id="UP000886014">
    <property type="component" value="Unassembled WGS sequence"/>
</dbReference>
<feature type="transmembrane region" description="Helical" evidence="16">
    <location>
        <begin position="146"/>
        <end position="163"/>
    </location>
</feature>
<evidence type="ECO:0000256" key="14">
    <source>
        <dbReference type="ARBA" id="ARBA00044770"/>
    </source>
</evidence>
<keyword evidence="7 16" id="KW-1133">Transmembrane helix</keyword>
<dbReference type="GO" id="GO:0015648">
    <property type="term" value="F:lipid-linked peptidoglycan transporter activity"/>
    <property type="evidence" value="ECO:0007669"/>
    <property type="project" value="TreeGrafter"/>
</dbReference>
<feature type="transmembrane region" description="Helical" evidence="16">
    <location>
        <begin position="55"/>
        <end position="73"/>
    </location>
</feature>
<evidence type="ECO:0000313" key="17">
    <source>
        <dbReference type="EMBL" id="HHF58033.1"/>
    </source>
</evidence>
<evidence type="ECO:0000256" key="1">
    <source>
        <dbReference type="ARBA" id="ARBA00004141"/>
    </source>
</evidence>
<accession>A0A7C5M433</accession>
<feature type="transmembrane region" description="Helical" evidence="16">
    <location>
        <begin position="16"/>
        <end position="35"/>
    </location>
</feature>
<keyword evidence="8 16" id="KW-0472">Membrane</keyword>
<dbReference type="GO" id="GO:0008955">
    <property type="term" value="F:peptidoglycan glycosyltransferase activity"/>
    <property type="evidence" value="ECO:0007669"/>
    <property type="project" value="UniProtKB-EC"/>
</dbReference>
<comment type="similarity">
    <text evidence="11">Belongs to the SEDS family. FtsW subfamily.</text>
</comment>
<evidence type="ECO:0000256" key="9">
    <source>
        <dbReference type="ARBA" id="ARBA00032370"/>
    </source>
</evidence>
<keyword evidence="6" id="KW-0573">Peptidoglycan synthesis</keyword>
<dbReference type="AlphaFoldDB" id="A0A7C5M433"/>
<evidence type="ECO:0000256" key="12">
    <source>
        <dbReference type="ARBA" id="ARBA00041185"/>
    </source>
</evidence>
<keyword evidence="3" id="KW-0808">Transferase</keyword>
<evidence type="ECO:0000256" key="10">
    <source>
        <dbReference type="ARBA" id="ARBA00033270"/>
    </source>
</evidence>
<protein>
    <recommendedName>
        <fullName evidence="12">Probable peptidoglycan glycosyltransferase FtsW</fullName>
        <ecNumber evidence="14">2.4.99.28</ecNumber>
    </recommendedName>
    <alternativeName>
        <fullName evidence="13">Cell division protein FtsW</fullName>
    </alternativeName>
    <alternativeName>
        <fullName evidence="10">Cell wall polymerase</fullName>
    </alternativeName>
    <alternativeName>
        <fullName evidence="9">Peptidoglycan polymerase</fullName>
    </alternativeName>
</protein>
<gene>
    <name evidence="17" type="ORF">ENL41_01250</name>
</gene>
<evidence type="ECO:0000256" key="13">
    <source>
        <dbReference type="ARBA" id="ARBA00041418"/>
    </source>
</evidence>
<evidence type="ECO:0000256" key="3">
    <source>
        <dbReference type="ARBA" id="ARBA00022679"/>
    </source>
</evidence>
<dbReference type="GO" id="GO:0051301">
    <property type="term" value="P:cell division"/>
    <property type="evidence" value="ECO:0007669"/>
    <property type="project" value="UniProtKB-KW"/>
</dbReference>
<comment type="caution">
    <text evidence="17">The sequence shown here is derived from an EMBL/GenBank/DDBJ whole genome shotgun (WGS) entry which is preliminary data.</text>
</comment>
<feature type="transmembrane region" description="Helical" evidence="16">
    <location>
        <begin position="169"/>
        <end position="186"/>
    </location>
</feature>
<dbReference type="GO" id="GO:0009252">
    <property type="term" value="P:peptidoglycan biosynthetic process"/>
    <property type="evidence" value="ECO:0007669"/>
    <property type="project" value="UniProtKB-KW"/>
</dbReference>
<evidence type="ECO:0000256" key="5">
    <source>
        <dbReference type="ARBA" id="ARBA00022960"/>
    </source>
</evidence>
<dbReference type="EMBL" id="DRTV01000097">
    <property type="protein sequence ID" value="HHF58033.1"/>
    <property type="molecule type" value="Genomic_DNA"/>
</dbReference>
<keyword evidence="4 16" id="KW-0812">Transmembrane</keyword>
<keyword evidence="2" id="KW-0328">Glycosyltransferase</keyword>
<evidence type="ECO:0000256" key="4">
    <source>
        <dbReference type="ARBA" id="ARBA00022692"/>
    </source>
</evidence>
<organism evidence="17">
    <name type="scientific">candidate division WOR-3 bacterium</name>
    <dbReference type="NCBI Taxonomy" id="2052148"/>
    <lineage>
        <taxon>Bacteria</taxon>
        <taxon>Bacteria division WOR-3</taxon>
    </lineage>
</organism>
<evidence type="ECO:0000256" key="8">
    <source>
        <dbReference type="ARBA" id="ARBA00023136"/>
    </source>
</evidence>
<dbReference type="GO" id="GO:0008360">
    <property type="term" value="P:regulation of cell shape"/>
    <property type="evidence" value="ECO:0007669"/>
    <property type="project" value="UniProtKB-KW"/>
</dbReference>
<proteinExistence type="inferred from homology"/>
<keyword evidence="17" id="KW-0131">Cell cycle</keyword>
<dbReference type="GO" id="GO:0032153">
    <property type="term" value="C:cell division site"/>
    <property type="evidence" value="ECO:0007669"/>
    <property type="project" value="TreeGrafter"/>
</dbReference>
<feature type="transmembrane region" description="Helical" evidence="16">
    <location>
        <begin position="275"/>
        <end position="294"/>
    </location>
</feature>
<keyword evidence="5" id="KW-0133">Cell shape</keyword>
<comment type="catalytic activity">
    <reaction evidence="15">
        <text>[GlcNAc-(1-&gt;4)-Mur2Ac(oyl-L-Ala-gamma-D-Glu-L-Lys-D-Ala-D-Ala)](n)-di-trans,octa-cis-undecaprenyl diphosphate + beta-D-GlcNAc-(1-&gt;4)-Mur2Ac(oyl-L-Ala-gamma-D-Glu-L-Lys-D-Ala-D-Ala)-di-trans,octa-cis-undecaprenyl diphosphate = [GlcNAc-(1-&gt;4)-Mur2Ac(oyl-L-Ala-gamma-D-Glu-L-Lys-D-Ala-D-Ala)](n+1)-di-trans,octa-cis-undecaprenyl diphosphate + di-trans,octa-cis-undecaprenyl diphosphate + H(+)</text>
        <dbReference type="Rhea" id="RHEA:23708"/>
        <dbReference type="Rhea" id="RHEA-COMP:9602"/>
        <dbReference type="Rhea" id="RHEA-COMP:9603"/>
        <dbReference type="ChEBI" id="CHEBI:15378"/>
        <dbReference type="ChEBI" id="CHEBI:58405"/>
        <dbReference type="ChEBI" id="CHEBI:60033"/>
        <dbReference type="ChEBI" id="CHEBI:78435"/>
        <dbReference type="EC" id="2.4.99.28"/>
    </reaction>
</comment>
<evidence type="ECO:0000256" key="2">
    <source>
        <dbReference type="ARBA" id="ARBA00022676"/>
    </source>
</evidence>